<feature type="coiled-coil region" evidence="1">
    <location>
        <begin position="35"/>
        <end position="76"/>
    </location>
</feature>
<evidence type="ECO:0000256" key="1">
    <source>
        <dbReference type="SAM" id="Coils"/>
    </source>
</evidence>
<proteinExistence type="predicted"/>
<keyword evidence="1" id="KW-0175">Coiled coil</keyword>
<protein>
    <recommendedName>
        <fullName evidence="5">BZIP domain-containing protein</fullName>
    </recommendedName>
</protein>
<comment type="caution">
    <text evidence="3">The sequence shown here is derived from an EMBL/GenBank/DDBJ whole genome shotgun (WGS) entry which is preliminary data.</text>
</comment>
<evidence type="ECO:0000313" key="4">
    <source>
        <dbReference type="Proteomes" id="UP001295684"/>
    </source>
</evidence>
<evidence type="ECO:0000313" key="3">
    <source>
        <dbReference type="EMBL" id="CAI2374907.1"/>
    </source>
</evidence>
<feature type="region of interest" description="Disordered" evidence="2">
    <location>
        <begin position="1"/>
        <end position="27"/>
    </location>
</feature>
<keyword evidence="4" id="KW-1185">Reference proteome</keyword>
<dbReference type="EMBL" id="CAMPGE010016338">
    <property type="protein sequence ID" value="CAI2374907.1"/>
    <property type="molecule type" value="Genomic_DNA"/>
</dbReference>
<sequence>MEETENKPQRASRRKFPRSNVERSKDFRKRKKKFLEDKLNQVEILEREAKSLREENSCLKEQVKELTNQLKNKGIKVPKKEFDHPLHEYEDYLYNQLAKKFQSNPDEVRFSTFEQVTEHTSDWRIDYLKTCFKNILDNITSIESKCYFSSVKEMSVTQWVTKKRAKKRQIKYTKKIGEEIAPKEVYSNTGVSDGVIDFMEKNKKAFSNFKKQIKSIVQNLIKERNKLLNFLYCAKEFMENSDYAKVYKKQDIANRFEVVAQLKNTDFLTPHYLFDIPKKPKTTLKYQDYELTE</sequence>
<reference evidence="3" key="1">
    <citation type="submission" date="2023-07" db="EMBL/GenBank/DDBJ databases">
        <authorList>
            <consortium name="AG Swart"/>
            <person name="Singh M."/>
            <person name="Singh A."/>
            <person name="Seah K."/>
            <person name="Emmerich C."/>
        </authorList>
    </citation>
    <scope>NUCLEOTIDE SEQUENCE</scope>
    <source>
        <strain evidence="3">DP1</strain>
    </source>
</reference>
<evidence type="ECO:0008006" key="5">
    <source>
        <dbReference type="Google" id="ProtNLM"/>
    </source>
</evidence>
<organism evidence="3 4">
    <name type="scientific">Euplotes crassus</name>
    <dbReference type="NCBI Taxonomy" id="5936"/>
    <lineage>
        <taxon>Eukaryota</taxon>
        <taxon>Sar</taxon>
        <taxon>Alveolata</taxon>
        <taxon>Ciliophora</taxon>
        <taxon>Intramacronucleata</taxon>
        <taxon>Spirotrichea</taxon>
        <taxon>Hypotrichia</taxon>
        <taxon>Euplotida</taxon>
        <taxon>Euplotidae</taxon>
        <taxon>Moneuplotes</taxon>
    </lineage>
</organism>
<accession>A0AAD1XLK2</accession>
<dbReference type="Proteomes" id="UP001295684">
    <property type="component" value="Unassembled WGS sequence"/>
</dbReference>
<gene>
    <name evidence="3" type="ORF">ECRASSUSDP1_LOCUS16265</name>
</gene>
<evidence type="ECO:0000256" key="2">
    <source>
        <dbReference type="SAM" id="MobiDB-lite"/>
    </source>
</evidence>
<dbReference type="AlphaFoldDB" id="A0AAD1XLK2"/>
<name>A0AAD1XLK2_EUPCR</name>